<keyword evidence="1" id="KW-1133">Transmembrane helix</keyword>
<sequence length="99" mass="11167">MTRVEPLGALINGKQRLELLVYLISFIFELALLVLESLHSDAHLLLMLLLHGEPLPWTYQRRLSVLDNSCWAACLRPTPAVLQLDVKLSLASEHRLGDP</sequence>
<reference evidence="2" key="1">
    <citation type="submission" date="2021-01" db="EMBL/GenBank/DDBJ databases">
        <authorList>
            <person name="Corre E."/>
            <person name="Pelletier E."/>
            <person name="Niang G."/>
            <person name="Scheremetjew M."/>
            <person name="Finn R."/>
            <person name="Kale V."/>
            <person name="Holt S."/>
            <person name="Cochrane G."/>
            <person name="Meng A."/>
            <person name="Brown T."/>
            <person name="Cohen L."/>
        </authorList>
    </citation>
    <scope>NUCLEOTIDE SEQUENCE</scope>
    <source>
        <strain evidence="2">Fehren 1</strain>
    </source>
</reference>
<evidence type="ECO:0000313" key="2">
    <source>
        <dbReference type="EMBL" id="CAE0313413.1"/>
    </source>
</evidence>
<feature type="transmembrane region" description="Helical" evidence="1">
    <location>
        <begin position="20"/>
        <end position="38"/>
    </location>
</feature>
<protein>
    <submittedName>
        <fullName evidence="2">Uncharacterized protein</fullName>
    </submittedName>
</protein>
<keyword evidence="1" id="KW-0812">Transmembrane</keyword>
<name>A0A7S3I4C4_9SPIT</name>
<keyword evidence="1" id="KW-0472">Membrane</keyword>
<evidence type="ECO:0000256" key="1">
    <source>
        <dbReference type="SAM" id="Phobius"/>
    </source>
</evidence>
<dbReference type="EMBL" id="HBIE01027603">
    <property type="protein sequence ID" value="CAE0313413.1"/>
    <property type="molecule type" value="Transcribed_RNA"/>
</dbReference>
<gene>
    <name evidence="2" type="ORF">FEHR0123_LOCUS8337</name>
</gene>
<organism evidence="2">
    <name type="scientific">Favella ehrenbergii</name>
    <dbReference type="NCBI Taxonomy" id="182087"/>
    <lineage>
        <taxon>Eukaryota</taxon>
        <taxon>Sar</taxon>
        <taxon>Alveolata</taxon>
        <taxon>Ciliophora</taxon>
        <taxon>Intramacronucleata</taxon>
        <taxon>Spirotrichea</taxon>
        <taxon>Choreotrichia</taxon>
        <taxon>Tintinnida</taxon>
        <taxon>Xystonellidae</taxon>
        <taxon>Favella</taxon>
    </lineage>
</organism>
<dbReference type="AlphaFoldDB" id="A0A7S3I4C4"/>
<accession>A0A7S3I4C4</accession>
<proteinExistence type="predicted"/>